<dbReference type="GO" id="GO:0047617">
    <property type="term" value="F:fatty acyl-CoA hydrolase activity"/>
    <property type="evidence" value="ECO:0007669"/>
    <property type="project" value="InterPro"/>
</dbReference>
<dbReference type="CDD" id="cd03444">
    <property type="entry name" value="Thioesterase_II_repeat1"/>
    <property type="match status" value="1"/>
</dbReference>
<comment type="caution">
    <text evidence="2">The sequence shown here is derived from an EMBL/GenBank/DDBJ whole genome shotgun (WGS) entry which is preliminary data.</text>
</comment>
<gene>
    <name evidence="2" type="ORF">DL764_007574</name>
</gene>
<evidence type="ECO:0000256" key="1">
    <source>
        <dbReference type="ARBA" id="ARBA00006538"/>
    </source>
</evidence>
<dbReference type="PANTHER" id="PTHR11066:SF64">
    <property type="entry name" value="ACYL-COA THIOESTERASE (AFU_ORTHOLOGUE AFUA_1G12060)"/>
    <property type="match status" value="1"/>
</dbReference>
<accession>A0A4Q4SZT7</accession>
<proteinExistence type="inferred from homology"/>
<evidence type="ECO:0000313" key="2">
    <source>
        <dbReference type="EMBL" id="RYO95902.1"/>
    </source>
</evidence>
<keyword evidence="3" id="KW-1185">Reference proteome</keyword>
<dbReference type="InterPro" id="IPR029069">
    <property type="entry name" value="HotDog_dom_sf"/>
</dbReference>
<organism evidence="2 3">
    <name type="scientific">Monosporascus ibericus</name>
    <dbReference type="NCBI Taxonomy" id="155417"/>
    <lineage>
        <taxon>Eukaryota</taxon>
        <taxon>Fungi</taxon>
        <taxon>Dikarya</taxon>
        <taxon>Ascomycota</taxon>
        <taxon>Pezizomycotina</taxon>
        <taxon>Sordariomycetes</taxon>
        <taxon>Xylariomycetidae</taxon>
        <taxon>Xylariales</taxon>
        <taxon>Xylariales incertae sedis</taxon>
        <taxon>Monosporascus</taxon>
    </lineage>
</organism>
<reference evidence="2 3" key="1">
    <citation type="submission" date="2018-06" db="EMBL/GenBank/DDBJ databases">
        <title>Complete Genomes of Monosporascus.</title>
        <authorList>
            <person name="Robinson A.J."/>
            <person name="Natvig D.O."/>
        </authorList>
    </citation>
    <scope>NUCLEOTIDE SEQUENCE [LARGE SCALE GENOMIC DNA]</scope>
    <source>
        <strain evidence="2 3">CBS 110550</strain>
    </source>
</reference>
<dbReference type="STRING" id="155417.A0A4Q4SZT7"/>
<dbReference type="GO" id="GO:0006637">
    <property type="term" value="P:acyl-CoA metabolic process"/>
    <property type="evidence" value="ECO:0007669"/>
    <property type="project" value="InterPro"/>
</dbReference>
<dbReference type="InterPro" id="IPR042171">
    <property type="entry name" value="Acyl-CoA_hotdog"/>
</dbReference>
<dbReference type="InterPro" id="IPR003703">
    <property type="entry name" value="Acyl_CoA_thio"/>
</dbReference>
<dbReference type="EMBL" id="QJNU01000530">
    <property type="protein sequence ID" value="RYO95902.1"/>
    <property type="molecule type" value="Genomic_DNA"/>
</dbReference>
<dbReference type="GO" id="GO:0005782">
    <property type="term" value="C:peroxisomal matrix"/>
    <property type="evidence" value="ECO:0007669"/>
    <property type="project" value="TreeGrafter"/>
</dbReference>
<dbReference type="Gene3D" id="2.40.160.210">
    <property type="entry name" value="Acyl-CoA thioesterase, double hotdog domain"/>
    <property type="match status" value="1"/>
</dbReference>
<evidence type="ECO:0000313" key="3">
    <source>
        <dbReference type="Proteomes" id="UP000293360"/>
    </source>
</evidence>
<sequence length="327" mass="35738">MSPLKADEAQDGRLIFQEMMRMLPLPDRNESGNTIKRYMSERAAWVGANDVPFLQGAMAYGGQGGLTDRPYIYEVATLSANPNFYNLLVTVRQPTAPSTNAAGDFFPLADAELPLGPVCFSALVSLRPETVSDIAAQEVSVQSRFAGILGSRPLTEWEPVPPMDIAGIVASLGTDLVGTFPAVDMKKVDLSSYNEGKPLHERRELLLYRLLAPLPASDPDAHIMVHAFQADRNGLLMVGNQAGIGFNFGRAASLSYSFVVHVNPGDAVMKYGEDQWWIMEACFPRLEAGRAIMMGKIWSPEGVHVATEYQDGILRPAQPRREGKGKL</sequence>
<evidence type="ECO:0008006" key="4">
    <source>
        <dbReference type="Google" id="ProtNLM"/>
    </source>
</evidence>
<dbReference type="GO" id="GO:0009062">
    <property type="term" value="P:fatty acid catabolic process"/>
    <property type="evidence" value="ECO:0007669"/>
    <property type="project" value="TreeGrafter"/>
</dbReference>
<name>A0A4Q4SZT7_9PEZI</name>
<dbReference type="OrthoDB" id="68328at2759"/>
<dbReference type="AlphaFoldDB" id="A0A4Q4SZT7"/>
<dbReference type="Proteomes" id="UP000293360">
    <property type="component" value="Unassembled WGS sequence"/>
</dbReference>
<comment type="similarity">
    <text evidence="1">Belongs to the C/M/P thioester hydrolase family.</text>
</comment>
<dbReference type="PANTHER" id="PTHR11066">
    <property type="entry name" value="ACYL-COA THIOESTERASE"/>
    <property type="match status" value="1"/>
</dbReference>
<protein>
    <recommendedName>
        <fullName evidence="4">Thioesterase domain-containing protein</fullName>
    </recommendedName>
</protein>
<dbReference type="SUPFAM" id="SSF54637">
    <property type="entry name" value="Thioesterase/thiol ester dehydrase-isomerase"/>
    <property type="match status" value="1"/>
</dbReference>